<evidence type="ECO:0000313" key="3">
    <source>
        <dbReference type="EMBL" id="KZD55671.1"/>
    </source>
</evidence>
<dbReference type="AlphaFoldDB" id="A0A164LCM7"/>
<evidence type="ECO:0000256" key="1">
    <source>
        <dbReference type="SAM" id="MobiDB-lite"/>
    </source>
</evidence>
<keyword evidence="2" id="KW-1133">Transmembrane helix</keyword>
<keyword evidence="2" id="KW-0472">Membrane</keyword>
<feature type="transmembrane region" description="Helical" evidence="2">
    <location>
        <begin position="12"/>
        <end position="31"/>
    </location>
</feature>
<evidence type="ECO:0000313" key="4">
    <source>
        <dbReference type="Proteomes" id="UP000076482"/>
    </source>
</evidence>
<accession>A0A164LCM7</accession>
<evidence type="ECO:0000256" key="2">
    <source>
        <dbReference type="SAM" id="Phobius"/>
    </source>
</evidence>
<feature type="transmembrane region" description="Helical" evidence="2">
    <location>
        <begin position="37"/>
        <end position="54"/>
    </location>
</feature>
<dbReference type="Proteomes" id="UP000076482">
    <property type="component" value="Unassembled WGS sequence"/>
</dbReference>
<sequence>MMIKDFFVKYYLEIVVTFIVVCIILGGILWWKLSNRYDILFGIVGFILWFFFGTKSEKKPEDENSLQTKEDEKNRTEKD</sequence>
<name>A0A164LCM7_BACCE</name>
<comment type="caution">
    <text evidence="3">The sequence shown here is derived from an EMBL/GenBank/DDBJ whole genome shotgun (WGS) entry which is preliminary data.</text>
</comment>
<reference evidence="3 4" key="1">
    <citation type="submission" date="2015-09" db="EMBL/GenBank/DDBJ databases">
        <title>Bacillus cereus food isolates.</title>
        <authorList>
            <person name="Boekhorst J."/>
        </authorList>
    </citation>
    <scope>NUCLEOTIDE SEQUENCE [LARGE SCALE GENOMIC DNA]</scope>
    <source>
        <strain evidence="3 4">B4088</strain>
    </source>
</reference>
<dbReference type="EMBL" id="LJKE01000104">
    <property type="protein sequence ID" value="KZD55671.1"/>
    <property type="molecule type" value="Genomic_DNA"/>
</dbReference>
<organism evidence="3 4">
    <name type="scientific">Bacillus cereus</name>
    <dbReference type="NCBI Taxonomy" id="1396"/>
    <lineage>
        <taxon>Bacteria</taxon>
        <taxon>Bacillati</taxon>
        <taxon>Bacillota</taxon>
        <taxon>Bacilli</taxon>
        <taxon>Bacillales</taxon>
        <taxon>Bacillaceae</taxon>
        <taxon>Bacillus</taxon>
        <taxon>Bacillus cereus group</taxon>
    </lineage>
</organism>
<protein>
    <submittedName>
        <fullName evidence="3">Uncharacterized protein</fullName>
    </submittedName>
</protein>
<gene>
    <name evidence="3" type="ORF">B4088_5416</name>
</gene>
<proteinExistence type="predicted"/>
<dbReference type="RefSeq" id="WP_153039049.1">
    <property type="nucleotide sequence ID" value="NZ_LJKE01000104.1"/>
</dbReference>
<keyword evidence="2" id="KW-0812">Transmembrane</keyword>
<feature type="region of interest" description="Disordered" evidence="1">
    <location>
        <begin position="57"/>
        <end position="79"/>
    </location>
</feature>
<dbReference type="PATRIC" id="fig|1396.535.peg.5982"/>